<evidence type="ECO:0000256" key="1">
    <source>
        <dbReference type="SAM" id="Phobius"/>
    </source>
</evidence>
<proteinExistence type="predicted"/>
<feature type="transmembrane region" description="Helical" evidence="1">
    <location>
        <begin position="61"/>
        <end position="80"/>
    </location>
</feature>
<keyword evidence="1" id="KW-1133">Transmembrane helix</keyword>
<dbReference type="Pfam" id="PF05437">
    <property type="entry name" value="AzlD"/>
    <property type="match status" value="1"/>
</dbReference>
<feature type="transmembrane region" description="Helical" evidence="1">
    <location>
        <begin position="87"/>
        <end position="105"/>
    </location>
</feature>
<dbReference type="OrthoDB" id="5324916at2"/>
<dbReference type="EMBL" id="QETB01000003">
    <property type="protein sequence ID" value="PWF26604.1"/>
    <property type="molecule type" value="Genomic_DNA"/>
</dbReference>
<feature type="transmembrane region" description="Helical" evidence="1">
    <location>
        <begin position="6"/>
        <end position="29"/>
    </location>
</feature>
<sequence length="106" mass="11176">MTHGYVLAAILVTAAVTWALRALPFVMLAPLRNSAILRYIGDAMPVGVMFLLAAYTLRDTAVSWQAIGSVGLAVAVTVAMHLWKGNSLISIFAGTGVYVVLASTLL</sequence>
<keyword evidence="1" id="KW-0812">Transmembrane</keyword>
<reference evidence="3" key="1">
    <citation type="submission" date="2018-05" db="EMBL/GenBank/DDBJ databases">
        <authorList>
            <person name="Li Y."/>
        </authorList>
    </citation>
    <scope>NUCLEOTIDE SEQUENCE [LARGE SCALE GENOMIC DNA]</scope>
    <source>
        <strain evidence="3">sk1b4</strain>
    </source>
</reference>
<keyword evidence="3" id="KW-1185">Reference proteome</keyword>
<evidence type="ECO:0000313" key="3">
    <source>
        <dbReference type="Proteomes" id="UP000245283"/>
    </source>
</evidence>
<dbReference type="AlphaFoldDB" id="A0A2V1K5M4"/>
<name>A0A2V1K5M4_9ACTO</name>
<protein>
    <submittedName>
        <fullName evidence="2">Branched-chain amino acid ABC transporter</fullName>
    </submittedName>
</protein>
<keyword evidence="1" id="KW-0472">Membrane</keyword>
<comment type="caution">
    <text evidence="2">The sequence shown here is derived from an EMBL/GenBank/DDBJ whole genome shotgun (WGS) entry which is preliminary data.</text>
</comment>
<evidence type="ECO:0000313" key="2">
    <source>
        <dbReference type="EMBL" id="PWF26604.1"/>
    </source>
</evidence>
<accession>A0A2V1K5M4</accession>
<dbReference type="PIRSF" id="PIRSF003203">
    <property type="entry name" value="AzlD"/>
    <property type="match status" value="1"/>
</dbReference>
<dbReference type="Proteomes" id="UP000245283">
    <property type="component" value="Unassembled WGS sequence"/>
</dbReference>
<dbReference type="RefSeq" id="WP_109093677.1">
    <property type="nucleotide sequence ID" value="NZ_CAMELQ010000033.1"/>
</dbReference>
<dbReference type="InterPro" id="IPR008407">
    <property type="entry name" value="Brnchd-chn_aa_trnsp_AzlD"/>
</dbReference>
<gene>
    <name evidence="2" type="ORF">DD236_07110</name>
</gene>
<feature type="transmembrane region" description="Helical" evidence="1">
    <location>
        <begin position="36"/>
        <end position="55"/>
    </location>
</feature>
<organism evidence="2 3">
    <name type="scientific">Ancrocorticia populi</name>
    <dbReference type="NCBI Taxonomy" id="2175228"/>
    <lineage>
        <taxon>Bacteria</taxon>
        <taxon>Bacillati</taxon>
        <taxon>Actinomycetota</taxon>
        <taxon>Actinomycetes</taxon>
        <taxon>Actinomycetales</taxon>
        <taxon>Actinomycetaceae</taxon>
        <taxon>Ancrocorticia</taxon>
    </lineage>
</organism>